<evidence type="ECO:0000259" key="1">
    <source>
        <dbReference type="Pfam" id="PF07992"/>
    </source>
</evidence>
<reference evidence="3 5" key="2">
    <citation type="submission" date="2016-10" db="EMBL/GenBank/DDBJ databases">
        <authorList>
            <person name="de Groot N.N."/>
        </authorList>
    </citation>
    <scope>NUCLEOTIDE SEQUENCE [LARGE SCALE GENOMIC DNA]</scope>
    <source>
        <strain evidence="3 5">DSM 2895</strain>
    </source>
</reference>
<dbReference type="RefSeq" id="WP_043068600.1">
    <property type="nucleotide sequence ID" value="NZ_BJOA01000113.1"/>
</dbReference>
<protein>
    <submittedName>
        <fullName evidence="3">Sulfide:quinone oxidoreductase</fullName>
    </submittedName>
</protein>
<dbReference type="GeneID" id="42307056"/>
<dbReference type="STRING" id="47500.AF333_17985"/>
<gene>
    <name evidence="2" type="ORF">AF333_17985</name>
    <name evidence="3" type="ORF">SAMN04487909_13344</name>
</gene>
<evidence type="ECO:0000313" key="2">
    <source>
        <dbReference type="EMBL" id="KON97078.1"/>
    </source>
</evidence>
<dbReference type="InterPro" id="IPR036188">
    <property type="entry name" value="FAD/NAD-bd_sf"/>
</dbReference>
<dbReference type="Proteomes" id="UP000182836">
    <property type="component" value="Unassembled WGS sequence"/>
</dbReference>
<dbReference type="InterPro" id="IPR023753">
    <property type="entry name" value="FAD/NAD-binding_dom"/>
</dbReference>
<dbReference type="EMBL" id="FNED01000033">
    <property type="protein sequence ID" value="SDJ94643.1"/>
    <property type="molecule type" value="Genomic_DNA"/>
</dbReference>
<evidence type="ECO:0000313" key="4">
    <source>
        <dbReference type="Proteomes" id="UP000037269"/>
    </source>
</evidence>
<organism evidence="2 4">
    <name type="scientific">Aneurinibacillus migulanus</name>
    <name type="common">Bacillus migulanus</name>
    <dbReference type="NCBI Taxonomy" id="47500"/>
    <lineage>
        <taxon>Bacteria</taxon>
        <taxon>Bacillati</taxon>
        <taxon>Bacillota</taxon>
        <taxon>Bacilli</taxon>
        <taxon>Bacillales</taxon>
        <taxon>Paenibacillaceae</taxon>
        <taxon>Aneurinibacillus group</taxon>
        <taxon>Aneurinibacillus</taxon>
    </lineage>
</organism>
<evidence type="ECO:0000313" key="3">
    <source>
        <dbReference type="EMBL" id="SDJ94643.1"/>
    </source>
</evidence>
<sequence length="379" mass="42597">MQIVILGGGFGGLNTALWLGEKLQDSNHEVILVADKPSFLFRPSLIWVPFGQRKIDDISIPLSPALQKAGVQFIKNNVTQILPKENKVAFQDQTTLNYDFLVIATGGFPYYEKIEGLKGNTLSIYDTEGALKTKKRVEYLKSGDPVVIGVAQGNPSPGMSYEFLFELDAYLKQKKIQSSITYFTYEQELFDHTGKKVAKLLKKHMQEKQIPHYCNVSLEKVDATQVYLSNGISVPYSFSLILPPYKGADYIFASKNLDHKNGLIPVNSYLQSIQWENIYAVGDTNIILDMPIIKNGRAAELQGQVAAENIYFQIQGKTQQKEYQNSLLGLMELGTDGGMFMIKYPTSKLSSSFIEWASDGAIPHLLKIAFEKYYLWKLS</sequence>
<accession>A0A0D1VX27</accession>
<dbReference type="GO" id="GO:0016491">
    <property type="term" value="F:oxidoreductase activity"/>
    <property type="evidence" value="ECO:0007669"/>
    <property type="project" value="InterPro"/>
</dbReference>
<dbReference type="EMBL" id="LGUG01000004">
    <property type="protein sequence ID" value="KON97078.1"/>
    <property type="molecule type" value="Genomic_DNA"/>
</dbReference>
<evidence type="ECO:0000313" key="5">
    <source>
        <dbReference type="Proteomes" id="UP000182836"/>
    </source>
</evidence>
<dbReference type="SUPFAM" id="SSF51905">
    <property type="entry name" value="FAD/NAD(P)-binding domain"/>
    <property type="match status" value="2"/>
</dbReference>
<dbReference type="PANTHER" id="PTHR43755:SF1">
    <property type="entry name" value="FAD-DEPENDENT PYRIDINE NUCLEOTIDE-DISULPHIDE OXIDOREDUCTASE"/>
    <property type="match status" value="1"/>
</dbReference>
<dbReference type="Gene3D" id="3.50.50.100">
    <property type="match status" value="1"/>
</dbReference>
<feature type="domain" description="FAD/NAD(P)-binding" evidence="1">
    <location>
        <begin position="1"/>
        <end position="300"/>
    </location>
</feature>
<dbReference type="OrthoDB" id="9805710at2"/>
<proteinExistence type="predicted"/>
<reference evidence="2 4" key="1">
    <citation type="submission" date="2015-07" db="EMBL/GenBank/DDBJ databases">
        <title>Fjat-14205 dsm 2895.</title>
        <authorList>
            <person name="Liu B."/>
            <person name="Wang J."/>
            <person name="Zhu Y."/>
            <person name="Liu G."/>
            <person name="Chen Q."/>
            <person name="Chen Z."/>
            <person name="Lan J."/>
            <person name="Che J."/>
            <person name="Ge C."/>
            <person name="Shi H."/>
            <person name="Pan Z."/>
            <person name="Liu X."/>
        </authorList>
    </citation>
    <scope>NUCLEOTIDE SEQUENCE [LARGE SCALE GENOMIC DNA]</scope>
    <source>
        <strain evidence="2 4">DSM 2895</strain>
    </source>
</reference>
<dbReference type="Pfam" id="PF07992">
    <property type="entry name" value="Pyr_redox_2"/>
    <property type="match status" value="1"/>
</dbReference>
<dbReference type="PANTHER" id="PTHR43755">
    <property type="match status" value="1"/>
</dbReference>
<dbReference type="PATRIC" id="fig|47500.8.peg.4186"/>
<name>A0A0D1VX27_ANEMI</name>
<dbReference type="Proteomes" id="UP000037269">
    <property type="component" value="Unassembled WGS sequence"/>
</dbReference>
<dbReference type="InterPro" id="IPR052541">
    <property type="entry name" value="SQRD"/>
</dbReference>
<keyword evidence="4" id="KW-1185">Reference proteome</keyword>
<dbReference type="AlphaFoldDB" id="A0A0D1VX27"/>